<dbReference type="InterPro" id="IPR032675">
    <property type="entry name" value="LRR_dom_sf"/>
</dbReference>
<dbReference type="SUPFAM" id="SSF81383">
    <property type="entry name" value="F-box domain"/>
    <property type="match status" value="1"/>
</dbReference>
<organism evidence="2 3">
    <name type="scientific">Orbilia ellipsospora</name>
    <dbReference type="NCBI Taxonomy" id="2528407"/>
    <lineage>
        <taxon>Eukaryota</taxon>
        <taxon>Fungi</taxon>
        <taxon>Dikarya</taxon>
        <taxon>Ascomycota</taxon>
        <taxon>Pezizomycotina</taxon>
        <taxon>Orbiliomycetes</taxon>
        <taxon>Orbiliales</taxon>
        <taxon>Orbiliaceae</taxon>
        <taxon>Orbilia</taxon>
    </lineage>
</organism>
<accession>A0AAV9WQV6</accession>
<feature type="domain" description="F-box" evidence="1">
    <location>
        <begin position="9"/>
        <end position="54"/>
    </location>
</feature>
<dbReference type="Gene3D" id="3.80.10.10">
    <property type="entry name" value="Ribonuclease Inhibitor"/>
    <property type="match status" value="1"/>
</dbReference>
<protein>
    <recommendedName>
        <fullName evidence="1">F-box domain-containing protein</fullName>
    </recommendedName>
</protein>
<name>A0AAV9WQV6_9PEZI</name>
<dbReference type="Proteomes" id="UP001365542">
    <property type="component" value="Unassembled WGS sequence"/>
</dbReference>
<dbReference type="InterPro" id="IPR036047">
    <property type="entry name" value="F-box-like_dom_sf"/>
</dbReference>
<gene>
    <name evidence="2" type="ORF">TWF694_005993</name>
</gene>
<comment type="caution">
    <text evidence="2">The sequence shown here is derived from an EMBL/GenBank/DDBJ whole genome shotgun (WGS) entry which is preliminary data.</text>
</comment>
<dbReference type="AlphaFoldDB" id="A0AAV9WQV6"/>
<evidence type="ECO:0000259" key="1">
    <source>
        <dbReference type="PROSITE" id="PS50181"/>
    </source>
</evidence>
<evidence type="ECO:0000313" key="2">
    <source>
        <dbReference type="EMBL" id="KAK6523095.1"/>
    </source>
</evidence>
<dbReference type="Pfam" id="PF00646">
    <property type="entry name" value="F-box"/>
    <property type="match status" value="1"/>
</dbReference>
<reference evidence="2 3" key="1">
    <citation type="submission" date="2019-10" db="EMBL/GenBank/DDBJ databases">
        <authorList>
            <person name="Palmer J.M."/>
        </authorList>
    </citation>
    <scope>NUCLEOTIDE SEQUENCE [LARGE SCALE GENOMIC DNA]</scope>
    <source>
        <strain evidence="2 3">TWF694</strain>
    </source>
</reference>
<proteinExistence type="predicted"/>
<evidence type="ECO:0000313" key="3">
    <source>
        <dbReference type="Proteomes" id="UP001365542"/>
    </source>
</evidence>
<dbReference type="InterPro" id="IPR001810">
    <property type="entry name" value="F-box_dom"/>
</dbReference>
<dbReference type="SUPFAM" id="SSF52047">
    <property type="entry name" value="RNI-like"/>
    <property type="match status" value="1"/>
</dbReference>
<keyword evidence="3" id="KW-1185">Reference proteome</keyword>
<dbReference type="EMBL" id="JAVHJO010000019">
    <property type="protein sequence ID" value="KAK6523095.1"/>
    <property type="molecule type" value="Genomic_DNA"/>
</dbReference>
<dbReference type="PROSITE" id="PS50181">
    <property type="entry name" value="FBOX"/>
    <property type="match status" value="1"/>
</dbReference>
<sequence length="505" mass="56785">MDSLSDTKQPGFLRLPTELVDNVMQNLDLPSIKNLRLSCKGLTEKLLQPFLKRYIAHQVTDLSQESLHRLVELANHPFFGKAVDNLIIVAVFYDPSIAEEMLKTGTKTVRESQGVFHSVSHPKCTEQELADARADVDWLQARQAERDQVGYETLATSLSEGLAAFGSLQSIDFRVSVVQRRSPSGDRRPTLEWISIWKVAAQVFDIAMTAIARSEVEVGSLIIYRKPGAVSIPSFSVQSLLQRLGGPGGFTEAGKHIKRLVLNTSTRVPIDAASVRDAAEQLEGAERAYHEVFGSAAGLYANDSPEAQAEENFTGVAQLLSTMPSLKVLDIHMRNGLRNNANNLYEKVFGLITQETHFSDLQEVYLRGLSMTEELLLEFLRKNPHLREIHLQNVTFNSGEWLSIFEHFKGMPALKKLYLSNLRTKWTFSLDPVDKSQGLPLSEREHWRNWVPCFGGRLVHSNIFTREDIEKGLVFKASPDGRTLGSPQQHYWFNMSSEFRAPHAL</sequence>